<evidence type="ECO:0000256" key="4">
    <source>
        <dbReference type="ARBA" id="ARBA00022559"/>
    </source>
</evidence>
<keyword evidence="7" id="KW-0560">Oxidoreductase</keyword>
<organism evidence="11 12">
    <name type="scientific">Coptis chinensis</name>
    <dbReference type="NCBI Taxonomy" id="261450"/>
    <lineage>
        <taxon>Eukaryota</taxon>
        <taxon>Viridiplantae</taxon>
        <taxon>Streptophyta</taxon>
        <taxon>Embryophyta</taxon>
        <taxon>Tracheophyta</taxon>
        <taxon>Spermatophyta</taxon>
        <taxon>Magnoliopsida</taxon>
        <taxon>Ranunculales</taxon>
        <taxon>Ranunculaceae</taxon>
        <taxon>Coptidoideae</taxon>
        <taxon>Coptis</taxon>
    </lineage>
</organism>
<dbReference type="PANTHER" id="PTHR31235">
    <property type="entry name" value="PEROXIDASE 25-RELATED"/>
    <property type="match status" value="1"/>
</dbReference>
<evidence type="ECO:0000256" key="3">
    <source>
        <dbReference type="ARBA" id="ARBA00001970"/>
    </source>
</evidence>
<evidence type="ECO:0000256" key="1">
    <source>
        <dbReference type="ARBA" id="ARBA00000189"/>
    </source>
</evidence>
<dbReference type="InterPro" id="IPR019794">
    <property type="entry name" value="Peroxidases_AS"/>
</dbReference>
<evidence type="ECO:0000256" key="7">
    <source>
        <dbReference type="ARBA" id="ARBA00023002"/>
    </source>
</evidence>
<proteinExistence type="inferred from homology"/>
<keyword evidence="12" id="KW-1185">Reference proteome</keyword>
<dbReference type="EMBL" id="JADFTS010000007">
    <property type="protein sequence ID" value="KAF9598580.1"/>
    <property type="molecule type" value="Genomic_DNA"/>
</dbReference>
<accession>A0A835HDP3</accession>
<evidence type="ECO:0000313" key="12">
    <source>
        <dbReference type="Proteomes" id="UP000631114"/>
    </source>
</evidence>
<dbReference type="PROSITE" id="PS00436">
    <property type="entry name" value="PEROXIDASE_2"/>
    <property type="match status" value="1"/>
</dbReference>
<keyword evidence="4" id="KW-0575">Peroxidase</keyword>
<keyword evidence="6" id="KW-0479">Metal-binding</keyword>
<dbReference type="InterPro" id="IPR010255">
    <property type="entry name" value="Haem_peroxidase_sf"/>
</dbReference>
<keyword evidence="8" id="KW-0408">Iron</keyword>
<dbReference type="GO" id="GO:0140825">
    <property type="term" value="F:lactoperoxidase activity"/>
    <property type="evidence" value="ECO:0007669"/>
    <property type="project" value="UniProtKB-EC"/>
</dbReference>
<comment type="cofactor">
    <cofactor evidence="2">
        <name>Ca(2+)</name>
        <dbReference type="ChEBI" id="CHEBI:29108"/>
    </cofactor>
</comment>
<dbReference type="OrthoDB" id="10639134at2759"/>
<gene>
    <name evidence="11" type="ORF">IFM89_028207</name>
</gene>
<comment type="similarity">
    <text evidence="9">Belongs to the peroxidase family.</text>
</comment>
<evidence type="ECO:0000256" key="9">
    <source>
        <dbReference type="RuleBase" id="RU004241"/>
    </source>
</evidence>
<dbReference type="GO" id="GO:0046872">
    <property type="term" value="F:metal ion binding"/>
    <property type="evidence" value="ECO:0007669"/>
    <property type="project" value="UniProtKB-KW"/>
</dbReference>
<evidence type="ECO:0000256" key="2">
    <source>
        <dbReference type="ARBA" id="ARBA00001913"/>
    </source>
</evidence>
<dbReference type="InterPro" id="IPR000823">
    <property type="entry name" value="Peroxidase_pln"/>
</dbReference>
<dbReference type="SUPFAM" id="SSF48113">
    <property type="entry name" value="Heme-dependent peroxidases"/>
    <property type="match status" value="1"/>
</dbReference>
<dbReference type="Proteomes" id="UP000631114">
    <property type="component" value="Unassembled WGS sequence"/>
</dbReference>
<dbReference type="Pfam" id="PF00141">
    <property type="entry name" value="peroxidase"/>
    <property type="match status" value="1"/>
</dbReference>
<comment type="catalytic activity">
    <reaction evidence="1">
        <text>2 a phenolic donor + H2O2 = 2 a phenolic radical donor + 2 H2O</text>
        <dbReference type="Rhea" id="RHEA:56136"/>
        <dbReference type="ChEBI" id="CHEBI:15377"/>
        <dbReference type="ChEBI" id="CHEBI:16240"/>
        <dbReference type="ChEBI" id="CHEBI:139520"/>
        <dbReference type="ChEBI" id="CHEBI:139521"/>
        <dbReference type="EC" id="1.11.1.7"/>
    </reaction>
</comment>
<reference evidence="11 12" key="1">
    <citation type="submission" date="2020-10" db="EMBL/GenBank/DDBJ databases">
        <title>The Coptis chinensis genome and diversification of protoberbering-type alkaloids.</title>
        <authorList>
            <person name="Wang B."/>
            <person name="Shu S."/>
            <person name="Song C."/>
            <person name="Liu Y."/>
        </authorList>
    </citation>
    <scope>NUCLEOTIDE SEQUENCE [LARGE SCALE GENOMIC DNA]</scope>
    <source>
        <strain evidence="11">HL-2020</strain>
        <tissue evidence="11">Leaf</tissue>
    </source>
</reference>
<evidence type="ECO:0000256" key="8">
    <source>
        <dbReference type="ARBA" id="ARBA00023004"/>
    </source>
</evidence>
<sequence length="136" mass="14950">MFGTVVLPTSKPDDKTQILLGFVLFHRNCKGHHISNFIEKIIRVVVTVCLINDLKIVATLLRMQFHDCFVKKACPGVVSCADIIALATRDDVALSGGLTAKIQYANREKGWFSLSYQQCGPSIPFNIGASVHSNIC</sequence>
<dbReference type="PRINTS" id="PR00458">
    <property type="entry name" value="PEROXIDASE"/>
</dbReference>
<comment type="cofactor">
    <cofactor evidence="3">
        <name>heme b</name>
        <dbReference type="ChEBI" id="CHEBI:60344"/>
    </cofactor>
</comment>
<dbReference type="AlphaFoldDB" id="A0A835HDP3"/>
<comment type="caution">
    <text evidence="11">The sequence shown here is derived from an EMBL/GenBank/DDBJ whole genome shotgun (WGS) entry which is preliminary data.</text>
</comment>
<dbReference type="PROSITE" id="PS50873">
    <property type="entry name" value="PEROXIDASE_4"/>
    <property type="match status" value="1"/>
</dbReference>
<evidence type="ECO:0000259" key="10">
    <source>
        <dbReference type="PROSITE" id="PS50873"/>
    </source>
</evidence>
<evidence type="ECO:0000256" key="5">
    <source>
        <dbReference type="ARBA" id="ARBA00022617"/>
    </source>
</evidence>
<evidence type="ECO:0000313" key="11">
    <source>
        <dbReference type="EMBL" id="KAF9598580.1"/>
    </source>
</evidence>
<protein>
    <recommendedName>
        <fullName evidence="10">Plant heme peroxidase family profile domain-containing protein</fullName>
    </recommendedName>
</protein>
<feature type="domain" description="Plant heme peroxidase family profile" evidence="10">
    <location>
        <begin position="70"/>
        <end position="108"/>
    </location>
</feature>
<evidence type="ECO:0000256" key="6">
    <source>
        <dbReference type="ARBA" id="ARBA00022723"/>
    </source>
</evidence>
<keyword evidence="5" id="KW-0349">Heme</keyword>
<dbReference type="Gene3D" id="1.10.520.10">
    <property type="match status" value="2"/>
</dbReference>
<dbReference type="GO" id="GO:0006979">
    <property type="term" value="P:response to oxidative stress"/>
    <property type="evidence" value="ECO:0007669"/>
    <property type="project" value="InterPro"/>
</dbReference>
<dbReference type="InterPro" id="IPR002016">
    <property type="entry name" value="Haem_peroxidase"/>
</dbReference>
<dbReference type="GO" id="GO:0020037">
    <property type="term" value="F:heme binding"/>
    <property type="evidence" value="ECO:0007669"/>
    <property type="project" value="InterPro"/>
</dbReference>
<name>A0A835HDP3_9MAGN</name>